<proteinExistence type="predicted"/>
<gene>
    <name evidence="1" type="ordered locus">Plim_4292</name>
</gene>
<dbReference type="EMBL" id="CP001745">
    <property type="protein sequence ID" value="ADG70099.1"/>
    <property type="molecule type" value="Genomic_DNA"/>
</dbReference>
<reference evidence="1 2" key="1">
    <citation type="journal article" date="2010" name="Stand. Genomic Sci.">
        <title>Complete genome sequence of Planctomyces limnophilus type strain (Mu 290).</title>
        <authorList>
            <person name="Labutti K."/>
            <person name="Sikorski J."/>
            <person name="Schneider S."/>
            <person name="Nolan M."/>
            <person name="Lucas S."/>
            <person name="Glavina Del Rio T."/>
            <person name="Tice H."/>
            <person name="Cheng J.F."/>
            <person name="Goodwin L."/>
            <person name="Pitluck S."/>
            <person name="Liolios K."/>
            <person name="Ivanova N."/>
            <person name="Mavromatis K."/>
            <person name="Mikhailova N."/>
            <person name="Pati A."/>
            <person name="Chen A."/>
            <person name="Palaniappan K."/>
            <person name="Land M."/>
            <person name="Hauser L."/>
            <person name="Chang Y.J."/>
            <person name="Jeffries C.D."/>
            <person name="Tindall B.J."/>
            <person name="Rohde M."/>
            <person name="Goker M."/>
            <person name="Woyke T."/>
            <person name="Bristow J."/>
            <person name="Eisen J.A."/>
            <person name="Markowitz V."/>
            <person name="Hugenholtz P."/>
            <person name="Kyrpides N.C."/>
            <person name="Klenk H.P."/>
            <person name="Lapidus A."/>
        </authorList>
    </citation>
    <scope>NUCLEOTIDE SEQUENCE [LARGE SCALE GENOMIC DNA]</scope>
    <source>
        <strain evidence="2">ATCC 43296 / DSM 3776 / IFAM 1008 / 290</strain>
        <plasmid evidence="1 2">pPLIM01</plasmid>
    </source>
</reference>
<evidence type="ECO:0000313" key="2">
    <source>
        <dbReference type="Proteomes" id="UP000002220"/>
    </source>
</evidence>
<geneLocation type="plasmid" evidence="1 2">
    <name>pPLIM01</name>
</geneLocation>
<dbReference type="HOGENOM" id="CLU_1883832_0_0_0"/>
<dbReference type="AlphaFoldDB" id="D5SZH9"/>
<dbReference type="Proteomes" id="UP000002220">
    <property type="component" value="Plasmid pPLIM01"/>
</dbReference>
<accession>D5SZH9</accession>
<sequence>MSTSTKNRCTCIECEISFGIRPPGTVSPVTCEECTSRLKPSRLCMTCQRIIAVGECFIDHPRLGSLCSVCCDNWLKQKEDDAWDEYSMADEEEEKQGLYSFCNSLTELRLALRSLKWVSAQENDAAAQVGLEVAE</sequence>
<dbReference type="KEGG" id="plm:Plim_4292"/>
<organism evidence="1 2">
    <name type="scientific">Planctopirus limnophila (strain ATCC 43296 / DSM 3776 / IFAM 1008 / Mu 290)</name>
    <name type="common">Planctomyces limnophilus</name>
    <dbReference type="NCBI Taxonomy" id="521674"/>
    <lineage>
        <taxon>Bacteria</taxon>
        <taxon>Pseudomonadati</taxon>
        <taxon>Planctomycetota</taxon>
        <taxon>Planctomycetia</taxon>
        <taxon>Planctomycetales</taxon>
        <taxon>Planctomycetaceae</taxon>
        <taxon>Planctopirus</taxon>
    </lineage>
</organism>
<name>D5SZH9_PLAL2</name>
<evidence type="ECO:0000313" key="1">
    <source>
        <dbReference type="EMBL" id="ADG70099.1"/>
    </source>
</evidence>
<keyword evidence="2" id="KW-1185">Reference proteome</keyword>
<protein>
    <submittedName>
        <fullName evidence="1">Uncharacterized protein</fullName>
    </submittedName>
</protein>
<keyword evidence="1" id="KW-0614">Plasmid</keyword>